<keyword evidence="4 6" id="KW-1133">Transmembrane helix</keyword>
<keyword evidence="8" id="KW-1185">Reference proteome</keyword>
<name>A0ABR6KVM6_9HYPH</name>
<feature type="transmembrane region" description="Helical" evidence="6">
    <location>
        <begin position="36"/>
        <end position="55"/>
    </location>
</feature>
<dbReference type="RefSeq" id="WP_183260189.1">
    <property type="nucleotide sequence ID" value="NZ_BAAAVZ010000008.1"/>
</dbReference>
<keyword evidence="2" id="KW-1003">Cell membrane</keyword>
<comment type="caution">
    <text evidence="7">The sequence shown here is derived from an EMBL/GenBank/DDBJ whole genome shotgun (WGS) entry which is preliminary data.</text>
</comment>
<organism evidence="7 8">
    <name type="scientific">Aminobacter niigataensis</name>
    <dbReference type="NCBI Taxonomy" id="83265"/>
    <lineage>
        <taxon>Bacteria</taxon>
        <taxon>Pseudomonadati</taxon>
        <taxon>Pseudomonadota</taxon>
        <taxon>Alphaproteobacteria</taxon>
        <taxon>Hyphomicrobiales</taxon>
        <taxon>Phyllobacteriaceae</taxon>
        <taxon>Aminobacter</taxon>
    </lineage>
</organism>
<keyword evidence="5 6" id="KW-0472">Membrane</keyword>
<evidence type="ECO:0000256" key="4">
    <source>
        <dbReference type="ARBA" id="ARBA00022989"/>
    </source>
</evidence>
<evidence type="ECO:0000256" key="1">
    <source>
        <dbReference type="ARBA" id="ARBA00004651"/>
    </source>
</evidence>
<evidence type="ECO:0000256" key="3">
    <source>
        <dbReference type="ARBA" id="ARBA00022692"/>
    </source>
</evidence>
<feature type="transmembrane region" description="Helical" evidence="6">
    <location>
        <begin position="67"/>
        <end position="89"/>
    </location>
</feature>
<evidence type="ECO:0000313" key="7">
    <source>
        <dbReference type="EMBL" id="MBB4648581.1"/>
    </source>
</evidence>
<evidence type="ECO:0000256" key="5">
    <source>
        <dbReference type="ARBA" id="ARBA00023136"/>
    </source>
</evidence>
<keyword evidence="3 6" id="KW-0812">Transmembrane</keyword>
<evidence type="ECO:0000256" key="2">
    <source>
        <dbReference type="ARBA" id="ARBA00022475"/>
    </source>
</evidence>
<dbReference type="Proteomes" id="UP000539538">
    <property type="component" value="Unassembled WGS sequence"/>
</dbReference>
<gene>
    <name evidence="7" type="ORF">GGQ99_000303</name>
</gene>
<accession>A0ABR6KVM6</accession>
<comment type="subcellular location">
    <subcellularLocation>
        <location evidence="1">Cell membrane</location>
        <topology evidence="1">Multi-pass membrane protein</topology>
    </subcellularLocation>
</comment>
<dbReference type="EMBL" id="JACHOT010000001">
    <property type="protein sequence ID" value="MBB4648581.1"/>
    <property type="molecule type" value="Genomic_DNA"/>
</dbReference>
<protein>
    <submittedName>
        <fullName evidence="7">Nitric oxide reductase NorF protein</fullName>
    </submittedName>
</protein>
<evidence type="ECO:0000313" key="8">
    <source>
        <dbReference type="Proteomes" id="UP000539538"/>
    </source>
</evidence>
<reference evidence="7 8" key="1">
    <citation type="submission" date="2020-08" db="EMBL/GenBank/DDBJ databases">
        <title>Genomic Encyclopedia of Type Strains, Phase IV (KMG-IV): sequencing the most valuable type-strain genomes for metagenomic binning, comparative biology and taxonomic classification.</title>
        <authorList>
            <person name="Goeker M."/>
        </authorList>
    </citation>
    <scope>NUCLEOTIDE SEQUENCE [LARGE SCALE GENOMIC DNA]</scope>
    <source>
        <strain evidence="7 8">DSM 7050</strain>
    </source>
</reference>
<evidence type="ECO:0000256" key="6">
    <source>
        <dbReference type="SAM" id="Phobius"/>
    </source>
</evidence>
<dbReference type="Pfam" id="PF03626">
    <property type="entry name" value="COX4_pro"/>
    <property type="match status" value="1"/>
</dbReference>
<dbReference type="InterPro" id="IPR005171">
    <property type="entry name" value="Cyt_c_oxidase_su4_prok"/>
</dbReference>
<sequence>MADGSSRRLARSWLILLALTGASVLAVRFGGAAGGTAFVLGLSMLKVRLVILDFMGLRGQAAMSRALLGWCLVLALGGAAKAIAVVMSAG</sequence>
<proteinExistence type="predicted"/>